<gene>
    <name evidence="1" type="ORF">SAMN05443550_105175</name>
</gene>
<organism evidence="1 2">
    <name type="scientific">Pedobacter hartonius</name>
    <dbReference type="NCBI Taxonomy" id="425514"/>
    <lineage>
        <taxon>Bacteria</taxon>
        <taxon>Pseudomonadati</taxon>
        <taxon>Bacteroidota</taxon>
        <taxon>Sphingobacteriia</taxon>
        <taxon>Sphingobacteriales</taxon>
        <taxon>Sphingobacteriaceae</taxon>
        <taxon>Pedobacter</taxon>
    </lineage>
</organism>
<dbReference type="STRING" id="425514.SAMN05443550_105175"/>
<proteinExistence type="predicted"/>
<evidence type="ECO:0000313" key="1">
    <source>
        <dbReference type="EMBL" id="SEA78198.1"/>
    </source>
</evidence>
<sequence>MNTTRPEKVKANIAMASQELPGGFWEAMKDEGLINSYK</sequence>
<evidence type="ECO:0000313" key="2">
    <source>
        <dbReference type="Proteomes" id="UP000198850"/>
    </source>
</evidence>
<name>A0A1H4E0B3_9SPHI</name>
<dbReference type="Proteomes" id="UP000198850">
    <property type="component" value="Unassembled WGS sequence"/>
</dbReference>
<keyword evidence="2" id="KW-1185">Reference proteome</keyword>
<protein>
    <submittedName>
        <fullName evidence="1">D-threo-aldose 1-dehydrogenase</fullName>
    </submittedName>
</protein>
<reference evidence="1 2" key="1">
    <citation type="submission" date="2016-10" db="EMBL/GenBank/DDBJ databases">
        <authorList>
            <person name="de Groot N.N."/>
        </authorList>
    </citation>
    <scope>NUCLEOTIDE SEQUENCE [LARGE SCALE GENOMIC DNA]</scope>
    <source>
        <strain evidence="1 2">DSM 19033</strain>
    </source>
</reference>
<dbReference type="EMBL" id="FNRA01000005">
    <property type="protein sequence ID" value="SEA78198.1"/>
    <property type="molecule type" value="Genomic_DNA"/>
</dbReference>
<accession>A0A1H4E0B3</accession>
<dbReference type="AlphaFoldDB" id="A0A1H4E0B3"/>